<keyword evidence="3 6" id="KW-0812">Transmembrane</keyword>
<feature type="domain" description="RDD" evidence="7">
    <location>
        <begin position="6"/>
        <end position="120"/>
    </location>
</feature>
<evidence type="ECO:0000313" key="9">
    <source>
        <dbReference type="Proteomes" id="UP000184474"/>
    </source>
</evidence>
<gene>
    <name evidence="8" type="ORF">SAMN04488028_101196</name>
</gene>
<evidence type="ECO:0000256" key="5">
    <source>
        <dbReference type="ARBA" id="ARBA00023136"/>
    </source>
</evidence>
<evidence type="ECO:0000256" key="3">
    <source>
        <dbReference type="ARBA" id="ARBA00022692"/>
    </source>
</evidence>
<dbReference type="PANTHER" id="PTHR36115">
    <property type="entry name" value="PROLINE-RICH ANTIGEN HOMOLOG-RELATED"/>
    <property type="match status" value="1"/>
</dbReference>
<keyword evidence="9" id="KW-1185">Reference proteome</keyword>
<protein>
    <submittedName>
        <fullName evidence="8">RDD family protein</fullName>
    </submittedName>
</protein>
<dbReference type="STRING" id="156994.SAMN04488028_101196"/>
<reference evidence="9" key="1">
    <citation type="submission" date="2016-11" db="EMBL/GenBank/DDBJ databases">
        <authorList>
            <person name="Varghese N."/>
            <person name="Submissions S."/>
        </authorList>
    </citation>
    <scope>NUCLEOTIDE SEQUENCE [LARGE SCALE GENOMIC DNA]</scope>
    <source>
        <strain evidence="9">DSM 26134</strain>
    </source>
</reference>
<evidence type="ECO:0000313" key="8">
    <source>
        <dbReference type="EMBL" id="SHJ46172.1"/>
    </source>
</evidence>
<feature type="transmembrane region" description="Helical" evidence="6">
    <location>
        <begin position="89"/>
        <end position="108"/>
    </location>
</feature>
<dbReference type="InterPro" id="IPR010432">
    <property type="entry name" value="RDD"/>
</dbReference>
<dbReference type="AlphaFoldDB" id="A0A1M6JHS1"/>
<evidence type="ECO:0000256" key="2">
    <source>
        <dbReference type="ARBA" id="ARBA00022475"/>
    </source>
</evidence>
<dbReference type="EMBL" id="FRAA01000001">
    <property type="protein sequence ID" value="SHJ46172.1"/>
    <property type="molecule type" value="Genomic_DNA"/>
</dbReference>
<evidence type="ECO:0000259" key="7">
    <source>
        <dbReference type="Pfam" id="PF06271"/>
    </source>
</evidence>
<dbReference type="RefSeq" id="WP_073118609.1">
    <property type="nucleotide sequence ID" value="NZ_FRAA01000001.1"/>
</dbReference>
<keyword evidence="2" id="KW-1003">Cell membrane</keyword>
<accession>A0A1M6JHS1</accession>
<organism evidence="8 9">
    <name type="scientific">Reichenbachiella agariperforans</name>
    <dbReference type="NCBI Taxonomy" id="156994"/>
    <lineage>
        <taxon>Bacteria</taxon>
        <taxon>Pseudomonadati</taxon>
        <taxon>Bacteroidota</taxon>
        <taxon>Cytophagia</taxon>
        <taxon>Cytophagales</taxon>
        <taxon>Reichenbachiellaceae</taxon>
        <taxon>Reichenbachiella</taxon>
    </lineage>
</organism>
<dbReference type="GO" id="GO:0005886">
    <property type="term" value="C:plasma membrane"/>
    <property type="evidence" value="ECO:0007669"/>
    <property type="project" value="UniProtKB-SubCell"/>
</dbReference>
<feature type="transmembrane region" description="Helical" evidence="6">
    <location>
        <begin position="12"/>
        <end position="33"/>
    </location>
</feature>
<evidence type="ECO:0000256" key="1">
    <source>
        <dbReference type="ARBA" id="ARBA00004651"/>
    </source>
</evidence>
<dbReference type="Pfam" id="PF06271">
    <property type="entry name" value="RDD"/>
    <property type="match status" value="1"/>
</dbReference>
<evidence type="ECO:0000256" key="6">
    <source>
        <dbReference type="SAM" id="Phobius"/>
    </source>
</evidence>
<comment type="subcellular location">
    <subcellularLocation>
        <location evidence="1">Cell membrane</location>
        <topology evidence="1">Multi-pass membrane protein</topology>
    </subcellularLocation>
</comment>
<dbReference type="Proteomes" id="UP000184474">
    <property type="component" value="Unassembled WGS sequence"/>
</dbReference>
<keyword evidence="5 6" id="KW-0472">Membrane</keyword>
<evidence type="ECO:0000256" key="4">
    <source>
        <dbReference type="ARBA" id="ARBA00022989"/>
    </source>
</evidence>
<dbReference type="InterPro" id="IPR051791">
    <property type="entry name" value="Pra-immunoreactive"/>
</dbReference>
<keyword evidence="4 6" id="KW-1133">Transmembrane helix</keyword>
<proteinExistence type="predicted"/>
<dbReference type="PANTHER" id="PTHR36115:SF9">
    <property type="entry name" value="LMO1584 PROTEIN"/>
    <property type="match status" value="1"/>
</dbReference>
<sequence>MPNLSANFSQRLFAYNIDLTVLVLLLWPMSLWIANNTIFYWSSFGVICLYHAVMESSVWQGTLGKRYSKLIVETDSEERLNLFQAIYRVLMKFLSLALLFGGFFMIYFRKDKKGLHDLIVGTKVVCRD</sequence>
<name>A0A1M6JHS1_REIAG</name>